<evidence type="ECO:0000313" key="1">
    <source>
        <dbReference type="EMBL" id="JAD28400.1"/>
    </source>
</evidence>
<name>A0A0A8YV74_ARUDO</name>
<organism evidence="1">
    <name type="scientific">Arundo donax</name>
    <name type="common">Giant reed</name>
    <name type="synonym">Donax arundinaceus</name>
    <dbReference type="NCBI Taxonomy" id="35708"/>
    <lineage>
        <taxon>Eukaryota</taxon>
        <taxon>Viridiplantae</taxon>
        <taxon>Streptophyta</taxon>
        <taxon>Embryophyta</taxon>
        <taxon>Tracheophyta</taxon>
        <taxon>Spermatophyta</taxon>
        <taxon>Magnoliopsida</taxon>
        <taxon>Liliopsida</taxon>
        <taxon>Poales</taxon>
        <taxon>Poaceae</taxon>
        <taxon>PACMAD clade</taxon>
        <taxon>Arundinoideae</taxon>
        <taxon>Arundineae</taxon>
        <taxon>Arundo</taxon>
    </lineage>
</organism>
<reference evidence="1" key="1">
    <citation type="submission" date="2014-09" db="EMBL/GenBank/DDBJ databases">
        <authorList>
            <person name="Magalhaes I.L.F."/>
            <person name="Oliveira U."/>
            <person name="Santos F.R."/>
            <person name="Vidigal T.H.D.A."/>
            <person name="Brescovit A.D."/>
            <person name="Santos A.J."/>
        </authorList>
    </citation>
    <scope>NUCLEOTIDE SEQUENCE</scope>
    <source>
        <tissue evidence="1">Shoot tissue taken approximately 20 cm above the soil surface</tissue>
    </source>
</reference>
<protein>
    <submittedName>
        <fullName evidence="1">Uncharacterized protein</fullName>
    </submittedName>
</protein>
<accession>A0A0A8YV74</accession>
<dbReference type="AlphaFoldDB" id="A0A0A8YV74"/>
<reference evidence="1" key="2">
    <citation type="journal article" date="2015" name="Data Brief">
        <title>Shoot transcriptome of the giant reed, Arundo donax.</title>
        <authorList>
            <person name="Barrero R.A."/>
            <person name="Guerrero F.D."/>
            <person name="Moolhuijzen P."/>
            <person name="Goolsby J.A."/>
            <person name="Tidwell J."/>
            <person name="Bellgard S.E."/>
            <person name="Bellgard M.I."/>
        </authorList>
    </citation>
    <scope>NUCLEOTIDE SEQUENCE</scope>
    <source>
        <tissue evidence="1">Shoot tissue taken approximately 20 cm above the soil surface</tissue>
    </source>
</reference>
<dbReference type="EMBL" id="GBRH01269495">
    <property type="protein sequence ID" value="JAD28400.1"/>
    <property type="molecule type" value="Transcribed_RNA"/>
</dbReference>
<sequence length="31" mass="3413">MGLACCCALCTLADRARWRNCSRASARALLR</sequence>
<proteinExistence type="predicted"/>